<dbReference type="KEGG" id="ffu:CLAFUR5_11454"/>
<feature type="compositionally biased region" description="Polar residues" evidence="1">
    <location>
        <begin position="988"/>
        <end position="1007"/>
    </location>
</feature>
<feature type="region of interest" description="Disordered" evidence="1">
    <location>
        <begin position="423"/>
        <end position="513"/>
    </location>
</feature>
<accession>A0A9Q8PDX1</accession>
<dbReference type="EMBL" id="CP090170">
    <property type="protein sequence ID" value="UJO20670.1"/>
    <property type="molecule type" value="Genomic_DNA"/>
</dbReference>
<feature type="compositionally biased region" description="Basic and acidic residues" evidence="1">
    <location>
        <begin position="1284"/>
        <end position="1298"/>
    </location>
</feature>
<gene>
    <name evidence="3" type="ORF">CLAFUR5_11454</name>
</gene>
<reference evidence="3" key="1">
    <citation type="submission" date="2021-12" db="EMBL/GenBank/DDBJ databases">
        <authorList>
            <person name="Zaccaron A."/>
            <person name="Stergiopoulos I."/>
        </authorList>
    </citation>
    <scope>NUCLEOTIDE SEQUENCE</scope>
    <source>
        <strain evidence="3">Race5_Kim</strain>
    </source>
</reference>
<keyword evidence="4" id="KW-1185">Reference proteome</keyword>
<feature type="compositionally biased region" description="Polar residues" evidence="1">
    <location>
        <begin position="1263"/>
        <end position="1283"/>
    </location>
</feature>
<feature type="compositionally biased region" description="Basic and acidic residues" evidence="1">
    <location>
        <begin position="946"/>
        <end position="962"/>
    </location>
</feature>
<dbReference type="OrthoDB" id="7326421at2759"/>
<feature type="compositionally biased region" description="Basic and acidic residues" evidence="1">
    <location>
        <begin position="1118"/>
        <end position="1141"/>
    </location>
</feature>
<feature type="region of interest" description="Disordered" evidence="1">
    <location>
        <begin position="988"/>
        <end position="1339"/>
    </location>
</feature>
<feature type="compositionally biased region" description="Polar residues" evidence="1">
    <location>
        <begin position="892"/>
        <end position="904"/>
    </location>
</feature>
<evidence type="ECO:0000259" key="2">
    <source>
        <dbReference type="Pfam" id="PF23774"/>
    </source>
</evidence>
<feature type="compositionally biased region" description="Polar residues" evidence="1">
    <location>
        <begin position="750"/>
        <end position="774"/>
    </location>
</feature>
<proteinExistence type="predicted"/>
<dbReference type="SUPFAM" id="SSF50978">
    <property type="entry name" value="WD40 repeat-like"/>
    <property type="match status" value="1"/>
</dbReference>
<feature type="region of interest" description="Disordered" evidence="1">
    <location>
        <begin position="1"/>
        <end position="50"/>
    </location>
</feature>
<feature type="compositionally biased region" description="Basic and acidic residues" evidence="1">
    <location>
        <begin position="1087"/>
        <end position="1097"/>
    </location>
</feature>
<feature type="region of interest" description="Disordered" evidence="1">
    <location>
        <begin position="929"/>
        <end position="962"/>
    </location>
</feature>
<sequence>MSSGQSSRQRSRSTRSSASHSQSHEGRRLNSRGSARATPPPVTLTPENTHQEFEPCAATASFLLYAQRNRILVLHHDTLSIERRLDLHIEDVLWIVVDNVSERGSGRLAVSFDAGKTAIVWDILSGAEVSRFSAYEHMKVAAFMRNGNIAFGNDQGNIILFEPSTSEHISARTIFDPITAIAPAADCRTFAIGYLNGSILIATLQPSFTILHTLNTNRAPSKITGLAWHGSSSRQKTDMLASQTYDGDLRVWSVPKEGGDVPNIIRVLQCSEVPVPGACWFAWSKNGRLIQYCDGETRAWDVRTKKVTYDIIPTIDGVVGIANYGPSATLFTLGRNHTVQQYDINPSSVPLQVATAQHVPANTPPTPPTTLEDRSKIQAESGASQPYTDTESSADESTNLSPLQKIAREMESLDALESEIRDKVMPLSSRSSNAGSISSGGSSHKGRRQRKYLYDRPDSSRASTSTGFDGTEFSFGPPPKTGHESMSIRSTTSCNSQAPAPAPSLHNRRPSSGLRKEILQSPEEKQDGAPFELFPCVKATLRQVAFRTPHYGETARTPELLQREMLSVVFGWNDDARSLVHEELSRHGAGSTNGVLLSRWLGDISADQMAALIGSKSMTSSDWMLLALSSIGPDSQKKASEAFIQRLLEKGDIHPAVGILVGIGEIDEAIEVYVSQSAWMEAVLLICLYRGHDWQRTSWLLRKWGESAVMNGEAELAVRCFSCTSIETSAPWTSPRAQDACNVAQHEQRSQPQSAGALSSPTYSLPSRSGSGRLTQKNASLKLITSFGDRGAPLQTNIREPGSAIDPATVTAGVTPIGVSAFPMSPGGLDPFKNNWVRTARDPTSAKTATPGGYTRKKRLPSRHDIERAKQEVVEMATPLTAARDFGGADAASQSGSKRSNSVGSVPEPATALRPNTYDAEKLAPRTFGERADHLPSPAHSAFTRLRQESRNRGASRERNHDRLAVQVVPTVFTDELSPTMERNEAIAQNRTGTLSPPLTGGSSKASVKSARATDEYVSSVEEARNVARHERAESRRRTESRKPGESRSGRTRSRMREASENRGCDVRYIKPAKRSPSSPVSMSPEELAKAQAEKSEAATTDDENFYKVASPMMSPVESHKSARSGKSDPRARRRASEDKTAIQPPRTSSRAPPEAPKADTSGRGRSQTRTPGPTTRSPSSPLPVLSDKAFVPEEETQSDGQRFRLRTQSASRKAGDDLQARREASRTRRERSTSRKPPRRDDSEYGIATQAIPEDGYLPQGSLASIPSSINTHSTDSKNSGLSRKELAAQELEERRLSLLRRPSAPQVPHPGQLQTQGLARPSLAPRSNTDLGDSPTSFGIIRSHTIDADQMQKYGRITGTSTPSAPIGLPATPRAMRHPKYMSSDPSDDIPTVPDIPGKFSDLSLSGSSLSQVTGSALSQVSSVVSTNPRYSYGMQSSNQIPISSSMTSETNDSLGPLLPSSVFTAGSKSSGGPRSATAPPESTSAPVHPAYKSGLSSTARRLSHVRKISPPDVMLSTEGAQDYSIEAALYSPDANGVIIIPETPVTDEPASVMPELQHLAMPPPPPPPPSMFSQPSSSASGMISIAIDENAPTSAVETHAPALPQAPPIPQPRSATSSPTAHRRNQGSISEGFGARFRGLGDRMRSSSRNRTKSPQTDKGVAPYESFPMPTQTHPAERQPSGPAPYESVQMPNRAQSPYEQAMAAQKGRDRRPSFGVPASPQQGLNEQSIPPNSLPGSRNGYRNPKEIRANMPPDYVQHGVYPPGGGFL</sequence>
<feature type="compositionally biased region" description="Polar residues" evidence="1">
    <location>
        <begin position="1693"/>
        <end position="1702"/>
    </location>
</feature>
<feature type="region of interest" description="Disordered" evidence="1">
    <location>
        <begin position="887"/>
        <end position="917"/>
    </location>
</feature>
<feature type="compositionally biased region" description="Low complexity" evidence="1">
    <location>
        <begin position="1164"/>
        <end position="1180"/>
    </location>
</feature>
<feature type="compositionally biased region" description="Polar residues" evidence="1">
    <location>
        <begin position="487"/>
        <end position="498"/>
    </location>
</feature>
<dbReference type="InterPro" id="IPR015943">
    <property type="entry name" value="WD40/YVTN_repeat-like_dom_sf"/>
</dbReference>
<evidence type="ECO:0000313" key="4">
    <source>
        <dbReference type="Proteomes" id="UP000756132"/>
    </source>
</evidence>
<protein>
    <recommendedName>
        <fullName evidence="2">Gem-associated protein 5 TPR domain-containing protein</fullName>
    </recommendedName>
</protein>
<dbReference type="RefSeq" id="XP_047765036.1">
    <property type="nucleotide sequence ID" value="XM_047910602.1"/>
</dbReference>
<dbReference type="OMA" id="PFPGELQ"/>
<feature type="compositionally biased region" description="Low complexity" evidence="1">
    <location>
        <begin position="1"/>
        <end position="21"/>
    </location>
</feature>
<feature type="compositionally biased region" description="Polar residues" evidence="1">
    <location>
        <begin position="1327"/>
        <end position="1339"/>
    </location>
</feature>
<dbReference type="InterPro" id="IPR056421">
    <property type="entry name" value="TPR_GEMI5"/>
</dbReference>
<feature type="compositionally biased region" description="Low complexity" evidence="1">
    <location>
        <begin position="428"/>
        <end position="442"/>
    </location>
</feature>
<feature type="region of interest" description="Disordered" evidence="1">
    <location>
        <begin position="1433"/>
        <end position="1503"/>
    </location>
</feature>
<dbReference type="InterPro" id="IPR036322">
    <property type="entry name" value="WD40_repeat_dom_sf"/>
</dbReference>
<feature type="compositionally biased region" description="Basic and acidic residues" evidence="1">
    <location>
        <begin position="1214"/>
        <end position="1244"/>
    </location>
</feature>
<feature type="domain" description="Gem-associated protein 5 TPR" evidence="2">
    <location>
        <begin position="569"/>
        <end position="721"/>
    </location>
</feature>
<feature type="region of interest" description="Disordered" evidence="1">
    <location>
        <begin position="358"/>
        <end position="401"/>
    </location>
</feature>
<dbReference type="GeneID" id="71991332"/>
<feature type="compositionally biased region" description="Basic and acidic residues" evidence="1">
    <location>
        <begin position="1022"/>
        <end position="1069"/>
    </location>
</feature>
<feature type="compositionally biased region" description="Polar residues" evidence="1">
    <location>
        <begin position="1433"/>
        <end position="1456"/>
    </location>
</feature>
<dbReference type="Pfam" id="PF23774">
    <property type="entry name" value="TPR_GEMI5"/>
    <property type="match status" value="1"/>
</dbReference>
<feature type="compositionally biased region" description="Low complexity" evidence="1">
    <location>
        <begin position="1076"/>
        <end position="1085"/>
    </location>
</feature>
<feature type="region of interest" description="Disordered" evidence="1">
    <location>
        <begin position="730"/>
        <end position="774"/>
    </location>
</feature>
<dbReference type="Gene3D" id="2.130.10.10">
    <property type="entry name" value="YVTN repeat-like/Quinoprotein amine dehydrogenase"/>
    <property type="match status" value="1"/>
</dbReference>
<dbReference type="Proteomes" id="UP000756132">
    <property type="component" value="Chromosome 8"/>
</dbReference>
<feature type="region of interest" description="Disordered" evidence="1">
    <location>
        <begin position="1358"/>
        <end position="1392"/>
    </location>
</feature>
<organism evidence="3 4">
    <name type="scientific">Passalora fulva</name>
    <name type="common">Tomato leaf mold</name>
    <name type="synonym">Cladosporium fulvum</name>
    <dbReference type="NCBI Taxonomy" id="5499"/>
    <lineage>
        <taxon>Eukaryota</taxon>
        <taxon>Fungi</taxon>
        <taxon>Dikarya</taxon>
        <taxon>Ascomycota</taxon>
        <taxon>Pezizomycotina</taxon>
        <taxon>Dothideomycetes</taxon>
        <taxon>Dothideomycetidae</taxon>
        <taxon>Mycosphaerellales</taxon>
        <taxon>Mycosphaerellaceae</taxon>
        <taxon>Fulvia</taxon>
    </lineage>
</organism>
<feature type="compositionally biased region" description="Polar residues" evidence="1">
    <location>
        <begin position="381"/>
        <end position="401"/>
    </location>
</feature>
<evidence type="ECO:0000256" key="1">
    <source>
        <dbReference type="SAM" id="MobiDB-lite"/>
    </source>
</evidence>
<name>A0A9Q8PDX1_PASFU</name>
<evidence type="ECO:0000313" key="3">
    <source>
        <dbReference type="EMBL" id="UJO20670.1"/>
    </source>
</evidence>
<feature type="region of interest" description="Disordered" evidence="1">
    <location>
        <begin position="1596"/>
        <end position="1772"/>
    </location>
</feature>
<feature type="compositionally biased region" description="Polar residues" evidence="1">
    <location>
        <begin position="1723"/>
        <end position="1740"/>
    </location>
</feature>
<reference evidence="3" key="2">
    <citation type="journal article" date="2022" name="Microb. Genom.">
        <title>A chromosome-scale genome assembly of the tomato pathogen Cladosporium fulvum reveals a compartmentalized genome architecture and the presence of a dispensable chromosome.</title>
        <authorList>
            <person name="Zaccaron A.Z."/>
            <person name="Chen L.H."/>
            <person name="Samaras A."/>
            <person name="Stergiopoulos I."/>
        </authorList>
    </citation>
    <scope>NUCLEOTIDE SEQUENCE</scope>
    <source>
        <strain evidence="3">Race5_Kim</strain>
    </source>
</reference>
<feature type="compositionally biased region" description="Polar residues" evidence="1">
    <location>
        <begin position="1464"/>
        <end position="1475"/>
    </location>
</feature>